<dbReference type="Pfam" id="PF00535">
    <property type="entry name" value="Glycos_transf_2"/>
    <property type="match status" value="1"/>
</dbReference>
<feature type="compositionally biased region" description="Low complexity" evidence="13">
    <location>
        <begin position="142"/>
        <end position="157"/>
    </location>
</feature>
<organism evidence="16 17">
    <name type="scientific">Aspergillus mulundensis</name>
    <dbReference type="NCBI Taxonomy" id="1810919"/>
    <lineage>
        <taxon>Eukaryota</taxon>
        <taxon>Fungi</taxon>
        <taxon>Dikarya</taxon>
        <taxon>Ascomycota</taxon>
        <taxon>Pezizomycotina</taxon>
        <taxon>Eurotiomycetes</taxon>
        <taxon>Eurotiomycetidae</taxon>
        <taxon>Eurotiales</taxon>
        <taxon>Aspergillaceae</taxon>
        <taxon>Aspergillus</taxon>
        <taxon>Aspergillus subgen. Nidulantes</taxon>
    </lineage>
</organism>
<evidence type="ECO:0000256" key="7">
    <source>
        <dbReference type="ARBA" id="ARBA00022692"/>
    </source>
</evidence>
<evidence type="ECO:0000259" key="15">
    <source>
        <dbReference type="Pfam" id="PF00535"/>
    </source>
</evidence>
<reference evidence="16 17" key="1">
    <citation type="journal article" date="2018" name="IMA Fungus">
        <title>IMA Genome-F 9: Draft genome sequence of Annulohypoxylon stygium, Aspergillus mulundensis, Berkeleyomyces basicola (syn. Thielaviopsis basicola), Ceratocystis smalleyi, two Cercospora beticola strains, Coleophoma cylindrospora, Fusarium fracticaudum, Phialophora cf. hyalina, and Morchella septimelata.</title>
        <authorList>
            <person name="Wingfield B.D."/>
            <person name="Bills G.F."/>
            <person name="Dong Y."/>
            <person name="Huang W."/>
            <person name="Nel W.J."/>
            <person name="Swalarsk-Parry B.S."/>
            <person name="Vaghefi N."/>
            <person name="Wilken P.M."/>
            <person name="An Z."/>
            <person name="de Beer Z.W."/>
            <person name="De Vos L."/>
            <person name="Chen L."/>
            <person name="Duong T.A."/>
            <person name="Gao Y."/>
            <person name="Hammerbacher A."/>
            <person name="Kikkert J.R."/>
            <person name="Li Y."/>
            <person name="Li H."/>
            <person name="Li K."/>
            <person name="Li Q."/>
            <person name="Liu X."/>
            <person name="Ma X."/>
            <person name="Naidoo K."/>
            <person name="Pethybridge S.J."/>
            <person name="Sun J."/>
            <person name="Steenkamp E.T."/>
            <person name="van der Nest M.A."/>
            <person name="van Wyk S."/>
            <person name="Wingfield M.J."/>
            <person name="Xiong C."/>
            <person name="Yue Q."/>
            <person name="Zhang X."/>
        </authorList>
    </citation>
    <scope>NUCLEOTIDE SEQUENCE [LARGE SCALE GENOMIC DNA]</scope>
    <source>
        <strain evidence="16 17">DSM 5745</strain>
    </source>
</reference>
<evidence type="ECO:0000256" key="12">
    <source>
        <dbReference type="ARBA" id="ARBA00045097"/>
    </source>
</evidence>
<dbReference type="CDD" id="cd04188">
    <property type="entry name" value="DPG_synthase"/>
    <property type="match status" value="1"/>
</dbReference>
<comment type="caution">
    <text evidence="16">The sequence shown here is derived from an EMBL/GenBank/DDBJ whole genome shotgun (WGS) entry which is preliminary data.</text>
</comment>
<comment type="pathway">
    <text evidence="2">Protein modification; protein glycosylation.</text>
</comment>
<comment type="subcellular location">
    <subcellularLocation>
        <location evidence="1">Endoplasmic reticulum membrane</location>
        <topology evidence="1">Single-pass membrane protein</topology>
    </subcellularLocation>
</comment>
<dbReference type="GeneID" id="38117389"/>
<dbReference type="GO" id="GO:0006487">
    <property type="term" value="P:protein N-linked glycosylation"/>
    <property type="evidence" value="ECO:0007669"/>
    <property type="project" value="TreeGrafter"/>
</dbReference>
<dbReference type="PANTHER" id="PTHR10859">
    <property type="entry name" value="GLYCOSYL TRANSFERASE"/>
    <property type="match status" value="1"/>
</dbReference>
<evidence type="ECO:0000313" key="16">
    <source>
        <dbReference type="EMBL" id="RDW74357.1"/>
    </source>
</evidence>
<keyword evidence="5" id="KW-0328">Glycosyltransferase</keyword>
<sequence length="404" mass="44045">MDVSAWTGTCVHCAELLASVPLSIIIAAVCATAAGLFVSLYIFLSLVAPIPRNPLPEETTYRTISKDGSITKPESLPSWTLSGSKKSDTEKAELFMSLVVPAYNEKDRLGGMLEEAVNYLERMYGTLASSRTEEKPLRQRKAANGQANGSANGNATASQGKGWEIIIVSDGSTDNTEEMAFSFARDHQLSLHPKGHAGPWTPEPQEGVHIPPGTIRVVRLAKNRGKGGAVTHGMRHVRGQYVIFADADGATNFADLGKLVTACQEVEDTHGRGIAVGSRAHMVGSDAVVKRSKLRNFLMHSFHLILWLLTPSKTATIKDTQCGFKLFSRSSLPDIIPYMHSEGWIFDVEMLMLAEFARIPVAEVPVDWREVGGSKLNVIWDSVGMAWSLAVLRAAWLLGVYRRA</sequence>
<evidence type="ECO:0000256" key="11">
    <source>
        <dbReference type="ARBA" id="ARBA00023136"/>
    </source>
</evidence>
<dbReference type="InterPro" id="IPR035518">
    <property type="entry name" value="DPG_synthase"/>
</dbReference>
<dbReference type="InterPro" id="IPR029044">
    <property type="entry name" value="Nucleotide-diphossugar_trans"/>
</dbReference>
<dbReference type="PANTHER" id="PTHR10859:SF91">
    <property type="entry name" value="DOLICHYL-PHOSPHATE BETA-GLUCOSYLTRANSFERASE"/>
    <property type="match status" value="1"/>
</dbReference>
<dbReference type="GO" id="GO:0004581">
    <property type="term" value="F:dolichyl-phosphate beta-glucosyltransferase activity"/>
    <property type="evidence" value="ECO:0007669"/>
    <property type="project" value="UniProtKB-EC"/>
</dbReference>
<dbReference type="InterPro" id="IPR001173">
    <property type="entry name" value="Glyco_trans_2-like"/>
</dbReference>
<evidence type="ECO:0000256" key="6">
    <source>
        <dbReference type="ARBA" id="ARBA00022679"/>
    </source>
</evidence>
<keyword evidence="8" id="KW-0256">Endoplasmic reticulum</keyword>
<comment type="catalytic activity">
    <reaction evidence="12">
        <text>a di-trans,poly-cis-dolichyl phosphate + UDP-alpha-D-glucose = a di-trans,poly-cis-dolichyl beta-D-glucosyl phosphate + UDP</text>
        <dbReference type="Rhea" id="RHEA:15401"/>
        <dbReference type="Rhea" id="RHEA-COMP:19498"/>
        <dbReference type="Rhea" id="RHEA-COMP:19502"/>
        <dbReference type="ChEBI" id="CHEBI:57525"/>
        <dbReference type="ChEBI" id="CHEBI:57683"/>
        <dbReference type="ChEBI" id="CHEBI:58223"/>
        <dbReference type="ChEBI" id="CHEBI:58885"/>
        <dbReference type="EC" id="2.4.1.117"/>
    </reaction>
    <physiologicalReaction direction="left-to-right" evidence="12">
        <dbReference type="Rhea" id="RHEA:15402"/>
    </physiologicalReaction>
</comment>
<keyword evidence="11 14" id="KW-0472">Membrane</keyword>
<dbReference type="Proteomes" id="UP000256690">
    <property type="component" value="Unassembled WGS sequence"/>
</dbReference>
<evidence type="ECO:0000256" key="10">
    <source>
        <dbReference type="ARBA" id="ARBA00022989"/>
    </source>
</evidence>
<accession>A0A3D8RJY2</accession>
<dbReference type="Gene3D" id="3.90.550.10">
    <property type="entry name" value="Spore Coat Polysaccharide Biosynthesis Protein SpsA, Chain A"/>
    <property type="match status" value="1"/>
</dbReference>
<keyword evidence="10 14" id="KW-1133">Transmembrane helix</keyword>
<feature type="domain" description="Glycosyltransferase 2-like" evidence="15">
    <location>
        <begin position="210"/>
        <end position="332"/>
    </location>
</feature>
<dbReference type="RefSeq" id="XP_026602125.1">
    <property type="nucleotide sequence ID" value="XM_026749035.1"/>
</dbReference>
<dbReference type="AlphaFoldDB" id="A0A3D8RJY2"/>
<evidence type="ECO:0000256" key="8">
    <source>
        <dbReference type="ARBA" id="ARBA00022824"/>
    </source>
</evidence>
<dbReference type="EC" id="2.4.1.117" evidence="4"/>
<keyword evidence="7 14" id="KW-0812">Transmembrane</keyword>
<dbReference type="OrthoDB" id="3784at2759"/>
<gene>
    <name evidence="16" type="ORF">DSM5745_07019</name>
</gene>
<comment type="similarity">
    <text evidence="3">Belongs to the glycosyltransferase 2 family.</text>
</comment>
<evidence type="ECO:0000313" key="17">
    <source>
        <dbReference type="Proteomes" id="UP000256690"/>
    </source>
</evidence>
<evidence type="ECO:0000256" key="2">
    <source>
        <dbReference type="ARBA" id="ARBA00004922"/>
    </source>
</evidence>
<name>A0A3D8RJY2_9EURO</name>
<keyword evidence="17" id="KW-1185">Reference proteome</keyword>
<feature type="region of interest" description="Disordered" evidence="13">
    <location>
        <begin position="130"/>
        <end position="157"/>
    </location>
</feature>
<evidence type="ECO:0000256" key="4">
    <source>
        <dbReference type="ARBA" id="ARBA00012583"/>
    </source>
</evidence>
<keyword evidence="6" id="KW-0808">Transferase</keyword>
<evidence type="ECO:0000256" key="13">
    <source>
        <dbReference type="SAM" id="MobiDB-lite"/>
    </source>
</evidence>
<evidence type="ECO:0000256" key="14">
    <source>
        <dbReference type="SAM" id="Phobius"/>
    </source>
</evidence>
<dbReference type="GO" id="GO:0005789">
    <property type="term" value="C:endoplasmic reticulum membrane"/>
    <property type="evidence" value="ECO:0007669"/>
    <property type="project" value="UniProtKB-SubCell"/>
</dbReference>
<dbReference type="SUPFAM" id="SSF53448">
    <property type="entry name" value="Nucleotide-diphospho-sugar transferases"/>
    <property type="match status" value="1"/>
</dbReference>
<proteinExistence type="inferred from homology"/>
<keyword evidence="9" id="KW-0735">Signal-anchor</keyword>
<dbReference type="EMBL" id="PVWQ01000008">
    <property type="protein sequence ID" value="RDW74357.1"/>
    <property type="molecule type" value="Genomic_DNA"/>
</dbReference>
<protein>
    <recommendedName>
        <fullName evidence="4">dolichyl-phosphate beta-glucosyltransferase</fullName>
        <ecNumber evidence="4">2.4.1.117</ecNumber>
    </recommendedName>
</protein>
<evidence type="ECO:0000256" key="9">
    <source>
        <dbReference type="ARBA" id="ARBA00022968"/>
    </source>
</evidence>
<dbReference type="STRING" id="1810919.A0A3D8RJY2"/>
<feature type="transmembrane region" description="Helical" evidence="14">
    <location>
        <begin position="20"/>
        <end position="44"/>
    </location>
</feature>
<evidence type="ECO:0000256" key="1">
    <source>
        <dbReference type="ARBA" id="ARBA00004389"/>
    </source>
</evidence>
<evidence type="ECO:0000256" key="3">
    <source>
        <dbReference type="ARBA" id="ARBA00006739"/>
    </source>
</evidence>
<evidence type="ECO:0000256" key="5">
    <source>
        <dbReference type="ARBA" id="ARBA00022676"/>
    </source>
</evidence>